<reference evidence="1" key="1">
    <citation type="journal article" date="2022" name="Front. Microbiol.">
        <title>New perspectives on an old grouping: The genomic and phenotypic variability of Oxalobacter formigenes and the implications for calcium oxalate stone prevention.</title>
        <authorList>
            <person name="Chmiel J.A."/>
            <person name="Carr C."/>
            <person name="Stuivenberg G.A."/>
            <person name="Venema R."/>
            <person name="Chanyi R.M."/>
            <person name="Al K.F."/>
            <person name="Giguere D."/>
            <person name="Say H."/>
            <person name="Akouris P.P."/>
            <person name="Dominguez Romero S.A."/>
            <person name="Kwong A."/>
            <person name="Tai V."/>
            <person name="Koval S.F."/>
            <person name="Razvi H."/>
            <person name="Bjazevic J."/>
            <person name="Burton J.P."/>
        </authorList>
    </citation>
    <scope>NUCLEOTIDE SEQUENCE</scope>
    <source>
        <strain evidence="1">WoOx3</strain>
    </source>
</reference>
<protein>
    <submittedName>
        <fullName evidence="1">Uncharacterized protein</fullName>
    </submittedName>
</protein>
<evidence type="ECO:0000313" key="1">
    <source>
        <dbReference type="EMBL" id="WAW10357.1"/>
    </source>
</evidence>
<accession>A0A9E9LZE0</accession>
<gene>
    <name evidence="1" type="ORF">NB640_01440</name>
</gene>
<organism evidence="1 2">
    <name type="scientific">Oxalobacter vibrioformis</name>
    <dbReference type="NCBI Taxonomy" id="933080"/>
    <lineage>
        <taxon>Bacteria</taxon>
        <taxon>Pseudomonadati</taxon>
        <taxon>Pseudomonadota</taxon>
        <taxon>Betaproteobacteria</taxon>
        <taxon>Burkholderiales</taxon>
        <taxon>Oxalobacteraceae</taxon>
        <taxon>Oxalobacter</taxon>
    </lineage>
</organism>
<dbReference type="Proteomes" id="UP001156215">
    <property type="component" value="Chromosome"/>
</dbReference>
<dbReference type="RefSeq" id="WP_269309369.1">
    <property type="nucleotide sequence ID" value="NZ_CP098242.1"/>
</dbReference>
<evidence type="ECO:0000313" key="2">
    <source>
        <dbReference type="Proteomes" id="UP001156215"/>
    </source>
</evidence>
<proteinExistence type="predicted"/>
<keyword evidence="2" id="KW-1185">Reference proteome</keyword>
<name>A0A9E9LZE0_9BURK</name>
<sequence length="108" mass="12636">MRMNRDNEKKEPVMATPDETEAMKLYGDLIRLAIELPTPLLAAPLQEHEVPKVKQFLEWAIRLKRLTGDYLLDRHIADAEEALRRFEEGTSYNRPVQFEDVTYTPTLH</sequence>
<dbReference type="AlphaFoldDB" id="A0A9E9LZE0"/>
<dbReference type="EMBL" id="CP098242">
    <property type="protein sequence ID" value="WAW10357.1"/>
    <property type="molecule type" value="Genomic_DNA"/>
</dbReference>
<dbReference type="KEGG" id="ovb:NB640_01440"/>